<dbReference type="InterPro" id="IPR019533">
    <property type="entry name" value="Peptidase_S26"/>
</dbReference>
<evidence type="ECO:0000256" key="4">
    <source>
        <dbReference type="ARBA" id="ARBA00019232"/>
    </source>
</evidence>
<dbReference type="PROSITE" id="PS00760">
    <property type="entry name" value="SPASE_I_2"/>
    <property type="match status" value="1"/>
</dbReference>
<evidence type="ECO:0000313" key="10">
    <source>
        <dbReference type="Proteomes" id="UP001239462"/>
    </source>
</evidence>
<proteinExistence type="inferred from homology"/>
<evidence type="ECO:0000256" key="7">
    <source>
        <dbReference type="SAM" id="MobiDB-lite"/>
    </source>
</evidence>
<evidence type="ECO:0000259" key="8">
    <source>
        <dbReference type="Pfam" id="PF10502"/>
    </source>
</evidence>
<dbReference type="Pfam" id="PF10502">
    <property type="entry name" value="Peptidase_S26"/>
    <property type="match status" value="2"/>
</dbReference>
<evidence type="ECO:0000256" key="5">
    <source>
        <dbReference type="ARBA" id="ARBA00022801"/>
    </source>
</evidence>
<dbReference type="PRINTS" id="PR00727">
    <property type="entry name" value="LEADERPTASE"/>
</dbReference>
<reference evidence="9 10" key="1">
    <citation type="submission" date="2023-06" db="EMBL/GenBank/DDBJ databases">
        <title>Roseiconus lacunae JC819 isolated from Gulf of Mannar region, Tamil Nadu.</title>
        <authorList>
            <person name="Pk S."/>
            <person name="Ch S."/>
            <person name="Ch V.R."/>
        </authorList>
    </citation>
    <scope>NUCLEOTIDE SEQUENCE [LARGE SCALE GENOMIC DNA]</scope>
    <source>
        <strain evidence="9 10">JC819</strain>
    </source>
</reference>
<dbReference type="EC" id="3.4.21.89" evidence="3"/>
<accession>A0ABT7PMJ2</accession>
<organism evidence="9 10">
    <name type="scientific">Roseiconus lacunae</name>
    <dbReference type="NCBI Taxonomy" id="2605694"/>
    <lineage>
        <taxon>Bacteria</taxon>
        <taxon>Pseudomonadati</taxon>
        <taxon>Planctomycetota</taxon>
        <taxon>Planctomycetia</taxon>
        <taxon>Pirellulales</taxon>
        <taxon>Pirellulaceae</taxon>
        <taxon>Roseiconus</taxon>
    </lineage>
</organism>
<comment type="catalytic activity">
    <reaction evidence="1">
        <text>Cleavage of hydrophobic, N-terminal signal or leader sequences from secreted and periplasmic proteins.</text>
        <dbReference type="EC" id="3.4.21.89"/>
    </reaction>
</comment>
<feature type="compositionally biased region" description="Basic and acidic residues" evidence="7">
    <location>
        <begin position="37"/>
        <end position="49"/>
    </location>
</feature>
<dbReference type="Gene3D" id="2.10.109.10">
    <property type="entry name" value="Umud Fragment, subunit A"/>
    <property type="match status" value="2"/>
</dbReference>
<evidence type="ECO:0000256" key="2">
    <source>
        <dbReference type="ARBA" id="ARBA00009370"/>
    </source>
</evidence>
<feature type="domain" description="Peptidase S26" evidence="8">
    <location>
        <begin position="57"/>
        <end position="130"/>
    </location>
</feature>
<evidence type="ECO:0000256" key="1">
    <source>
        <dbReference type="ARBA" id="ARBA00000677"/>
    </source>
</evidence>
<dbReference type="InterPro" id="IPR019758">
    <property type="entry name" value="Pept_S26A_signal_pept_1_CS"/>
</dbReference>
<dbReference type="PANTHER" id="PTHR43390">
    <property type="entry name" value="SIGNAL PEPTIDASE I"/>
    <property type="match status" value="1"/>
</dbReference>
<dbReference type="InterPro" id="IPR036286">
    <property type="entry name" value="LexA/Signal_pep-like_sf"/>
</dbReference>
<evidence type="ECO:0000256" key="6">
    <source>
        <dbReference type="ARBA" id="ARBA00029906"/>
    </source>
</evidence>
<evidence type="ECO:0000256" key="3">
    <source>
        <dbReference type="ARBA" id="ARBA00013208"/>
    </source>
</evidence>
<name>A0ABT7PMJ2_9BACT</name>
<dbReference type="CDD" id="cd06462">
    <property type="entry name" value="Peptidase_S24_S26"/>
    <property type="match status" value="1"/>
</dbReference>
<dbReference type="EMBL" id="JASZZN010000016">
    <property type="protein sequence ID" value="MDM4017729.1"/>
    <property type="molecule type" value="Genomic_DNA"/>
</dbReference>
<dbReference type="PANTHER" id="PTHR43390:SF1">
    <property type="entry name" value="CHLOROPLAST PROCESSING PEPTIDASE"/>
    <property type="match status" value="1"/>
</dbReference>
<feature type="domain" description="Peptidase S26" evidence="8">
    <location>
        <begin position="288"/>
        <end position="329"/>
    </location>
</feature>
<keyword evidence="5" id="KW-0378">Hydrolase</keyword>
<comment type="similarity">
    <text evidence="2">Belongs to the peptidase S26 family.</text>
</comment>
<dbReference type="CDD" id="cd06530">
    <property type="entry name" value="S26_SPase_I"/>
    <property type="match status" value="1"/>
</dbReference>
<dbReference type="RefSeq" id="WP_289165401.1">
    <property type="nucleotide sequence ID" value="NZ_JASZZN010000016.1"/>
</dbReference>
<dbReference type="InterPro" id="IPR000223">
    <property type="entry name" value="Pept_S26A_signal_pept_1"/>
</dbReference>
<sequence>MLVGCGGVALLLVSALLGFRLGRDARVAEHQGTTRSDIGRRNRTVDPHQRTTRRQSKFLVRGRSMLPTLSEGQVCDVMLSDQGTLPLRRGDLVAVRFADGNHVKRLAGIPGDRIELQQGRLSFNGHRLEDWIANATIAIPPAMVEVPSNPGDWRRSKEGSWIVYHHRDPYRDDQAGLVHDDYPMNVDVKRGLNPVDRLAIEFKSPSRRRVLFSIGGEVLATLGAGGTARSRDGAPNLQPDGKKAIPPELTDVHPIAVELTPGESINELTQNLRVVREIEFRDDVRKRKARYPIRLGADQYFVLGDNVPVSVDSREIGPLPRSAILGRVVSCR</sequence>
<protein>
    <recommendedName>
        <fullName evidence="4">Signal peptidase I</fullName>
        <ecNumber evidence="3">3.4.21.89</ecNumber>
    </recommendedName>
    <alternativeName>
        <fullName evidence="6">Leader peptidase I</fullName>
    </alternativeName>
</protein>
<keyword evidence="10" id="KW-1185">Reference proteome</keyword>
<evidence type="ECO:0000313" key="9">
    <source>
        <dbReference type="EMBL" id="MDM4017729.1"/>
    </source>
</evidence>
<gene>
    <name evidence="9" type="ORF">QTN89_19935</name>
</gene>
<feature type="region of interest" description="Disordered" evidence="7">
    <location>
        <begin position="30"/>
        <end position="54"/>
    </location>
</feature>
<dbReference type="PROSITE" id="PS00761">
    <property type="entry name" value="SPASE_I_3"/>
    <property type="match status" value="1"/>
</dbReference>
<comment type="caution">
    <text evidence="9">The sequence shown here is derived from an EMBL/GenBank/DDBJ whole genome shotgun (WGS) entry which is preliminary data.</text>
</comment>
<dbReference type="InterPro" id="IPR019757">
    <property type="entry name" value="Pept_S26A_signal_pept_1_Lys-AS"/>
</dbReference>
<dbReference type="SUPFAM" id="SSF51306">
    <property type="entry name" value="LexA/Signal peptidase"/>
    <property type="match status" value="1"/>
</dbReference>
<dbReference type="Proteomes" id="UP001239462">
    <property type="component" value="Unassembled WGS sequence"/>
</dbReference>